<dbReference type="Proteomes" id="UP000093309">
    <property type="component" value="Unassembled WGS sequence"/>
</dbReference>
<keyword evidence="2" id="KW-1185">Reference proteome</keyword>
<sequence>MANQVISEEELMLLLSPISQTNAHESQEKPKLTMKLLYELIKKLKEENLMLTDRVAEYERKIEVIFESKNEIATTLDMSFHEKQGLVAEITAAPASVAPIHCLVPRAIRHPEHKKRPLWFLFVKSAFQFLFRGWKGYHF</sequence>
<evidence type="ECO:0000313" key="2">
    <source>
        <dbReference type="Proteomes" id="UP000093309"/>
    </source>
</evidence>
<reference evidence="2" key="1">
    <citation type="submission" date="2016-05" db="EMBL/GenBank/DDBJ databases">
        <title>Paenibacillus oryzae. sp. nov., isolated from the rice root.</title>
        <authorList>
            <person name="Zhang J."/>
            <person name="Zhang X."/>
        </authorList>
    </citation>
    <scope>NUCLEOTIDE SEQUENCE [LARGE SCALE GENOMIC DNA]</scope>
    <source>
        <strain evidence="2">KCTC13222</strain>
    </source>
</reference>
<dbReference type="EMBL" id="LYPC01000022">
    <property type="protein sequence ID" value="OCT13498.1"/>
    <property type="molecule type" value="Genomic_DNA"/>
</dbReference>
<organism evidence="1 2">
    <name type="scientific">Paenibacillus pectinilyticus</name>
    <dbReference type="NCBI Taxonomy" id="512399"/>
    <lineage>
        <taxon>Bacteria</taxon>
        <taxon>Bacillati</taxon>
        <taxon>Bacillota</taxon>
        <taxon>Bacilli</taxon>
        <taxon>Bacillales</taxon>
        <taxon>Paenibacillaceae</taxon>
        <taxon>Paenibacillus</taxon>
    </lineage>
</organism>
<evidence type="ECO:0000313" key="1">
    <source>
        <dbReference type="EMBL" id="OCT13498.1"/>
    </source>
</evidence>
<gene>
    <name evidence="1" type="ORF">A8709_18025</name>
</gene>
<accession>A0A1C0ZZF0</accession>
<dbReference type="OrthoDB" id="2608012at2"/>
<protein>
    <submittedName>
        <fullName evidence="1">Uncharacterized protein</fullName>
    </submittedName>
</protein>
<proteinExistence type="predicted"/>
<dbReference type="AlphaFoldDB" id="A0A1C0ZZF0"/>
<dbReference type="RefSeq" id="WP_065853560.1">
    <property type="nucleotide sequence ID" value="NZ_LYPC01000022.1"/>
</dbReference>
<name>A0A1C0ZZF0_9BACL</name>
<comment type="caution">
    <text evidence="1">The sequence shown here is derived from an EMBL/GenBank/DDBJ whole genome shotgun (WGS) entry which is preliminary data.</text>
</comment>